<comment type="caution">
    <text evidence="9">The sequence shown here is derived from an EMBL/GenBank/DDBJ whole genome shotgun (WGS) entry which is preliminary data.</text>
</comment>
<dbReference type="CDD" id="cd16913">
    <property type="entry name" value="YkuD_like"/>
    <property type="match status" value="1"/>
</dbReference>
<dbReference type="PROSITE" id="PS52029">
    <property type="entry name" value="LD_TPASE"/>
    <property type="match status" value="1"/>
</dbReference>
<dbReference type="InterPro" id="IPR005490">
    <property type="entry name" value="LD_TPept_cat_dom"/>
</dbReference>
<keyword evidence="4 7" id="KW-0133">Cell shape</keyword>
<dbReference type="GO" id="GO:0016740">
    <property type="term" value="F:transferase activity"/>
    <property type="evidence" value="ECO:0007669"/>
    <property type="project" value="UniProtKB-KW"/>
</dbReference>
<sequence>MLTDMFESPSLAPAARRRVPAMRRASALTPARAAVAAALGTLAALALALPAGAQPRPITTQTSAGTVASAASLAADTTESATVSMARPTVPFTSRFRSTADSVAYERTRTLADAYTGLRVLVLLDDRQLAVMNGLDTLMVAPVAIGMDTTIVFGSKSWTFETPRGRRSVLKKEKDPVWVPPEWHYAEVASKRGLRMAHLQSGRTVSLSDGRALTIRGGRVGLLQSGTFTALPTDEEIVFDGTLFVPPHGTANRRIPGELGRYKLDLGNGYLLHGTPYENTIGDAATHGCVRLYEEDIAWLYQNVPVGTPVFIF</sequence>
<dbReference type="InterPro" id="IPR050979">
    <property type="entry name" value="LD-transpeptidase"/>
</dbReference>
<dbReference type="EMBL" id="BRXS01000001">
    <property type="protein sequence ID" value="GLC24184.1"/>
    <property type="molecule type" value="Genomic_DNA"/>
</dbReference>
<comment type="pathway">
    <text evidence="1 7">Cell wall biogenesis; peptidoglycan biosynthesis.</text>
</comment>
<dbReference type="AlphaFoldDB" id="A0AA37Q0C7"/>
<dbReference type="PANTHER" id="PTHR30582:SF2">
    <property type="entry name" value="L,D-TRANSPEPTIDASE YCIB-RELATED"/>
    <property type="match status" value="1"/>
</dbReference>
<dbReference type="GO" id="GO:0018104">
    <property type="term" value="P:peptidoglycan-protein cross-linking"/>
    <property type="evidence" value="ECO:0007669"/>
    <property type="project" value="TreeGrafter"/>
</dbReference>
<feature type="domain" description="L,D-TPase catalytic" evidence="8">
    <location>
        <begin position="118"/>
        <end position="313"/>
    </location>
</feature>
<keyword evidence="6 7" id="KW-0961">Cell wall biogenesis/degradation</keyword>
<protein>
    <recommendedName>
        <fullName evidence="8">L,D-TPase catalytic domain-containing protein</fullName>
    </recommendedName>
</protein>
<feature type="active site" description="Proton donor/acceptor" evidence="7">
    <location>
        <position position="273"/>
    </location>
</feature>
<evidence type="ECO:0000256" key="7">
    <source>
        <dbReference type="PROSITE-ProRule" id="PRU01373"/>
    </source>
</evidence>
<evidence type="ECO:0000256" key="2">
    <source>
        <dbReference type="ARBA" id="ARBA00005992"/>
    </source>
</evidence>
<dbReference type="InterPro" id="IPR038063">
    <property type="entry name" value="Transpep_catalytic_dom"/>
</dbReference>
<organism evidence="9 10">
    <name type="scientific">Roseisolibacter agri</name>
    <dbReference type="NCBI Taxonomy" id="2014610"/>
    <lineage>
        <taxon>Bacteria</taxon>
        <taxon>Pseudomonadati</taxon>
        <taxon>Gemmatimonadota</taxon>
        <taxon>Gemmatimonadia</taxon>
        <taxon>Gemmatimonadales</taxon>
        <taxon>Gemmatimonadaceae</taxon>
        <taxon>Roseisolibacter</taxon>
    </lineage>
</organism>
<gene>
    <name evidence="9" type="ORF">rosag_06970</name>
</gene>
<dbReference type="Gene3D" id="2.40.440.10">
    <property type="entry name" value="L,D-transpeptidase catalytic domain-like"/>
    <property type="match status" value="1"/>
</dbReference>
<evidence type="ECO:0000256" key="3">
    <source>
        <dbReference type="ARBA" id="ARBA00022679"/>
    </source>
</evidence>
<dbReference type="GO" id="GO:0005576">
    <property type="term" value="C:extracellular region"/>
    <property type="evidence" value="ECO:0007669"/>
    <property type="project" value="TreeGrafter"/>
</dbReference>
<accession>A0AA37Q0C7</accession>
<keyword evidence="3" id="KW-0808">Transferase</keyword>
<evidence type="ECO:0000313" key="10">
    <source>
        <dbReference type="Proteomes" id="UP001161325"/>
    </source>
</evidence>
<reference evidence="9" key="1">
    <citation type="submission" date="2022-08" db="EMBL/GenBank/DDBJ databases">
        <title>Draft genome sequencing of Roseisolibacter agri AW1220.</title>
        <authorList>
            <person name="Tobiishi Y."/>
            <person name="Tonouchi A."/>
        </authorList>
    </citation>
    <scope>NUCLEOTIDE SEQUENCE</scope>
    <source>
        <strain evidence="9">AW1220</strain>
    </source>
</reference>
<dbReference type="GO" id="GO:0071555">
    <property type="term" value="P:cell wall organization"/>
    <property type="evidence" value="ECO:0007669"/>
    <property type="project" value="UniProtKB-UniRule"/>
</dbReference>
<dbReference type="GO" id="GO:0008360">
    <property type="term" value="P:regulation of cell shape"/>
    <property type="evidence" value="ECO:0007669"/>
    <property type="project" value="UniProtKB-UniRule"/>
</dbReference>
<proteinExistence type="inferred from homology"/>
<dbReference type="PANTHER" id="PTHR30582">
    <property type="entry name" value="L,D-TRANSPEPTIDASE"/>
    <property type="match status" value="1"/>
</dbReference>
<evidence type="ECO:0000256" key="6">
    <source>
        <dbReference type="ARBA" id="ARBA00023316"/>
    </source>
</evidence>
<dbReference type="Proteomes" id="UP001161325">
    <property type="component" value="Unassembled WGS sequence"/>
</dbReference>
<name>A0AA37Q0C7_9BACT</name>
<evidence type="ECO:0000256" key="4">
    <source>
        <dbReference type="ARBA" id="ARBA00022960"/>
    </source>
</evidence>
<dbReference type="SUPFAM" id="SSF141523">
    <property type="entry name" value="L,D-transpeptidase catalytic domain-like"/>
    <property type="match status" value="1"/>
</dbReference>
<evidence type="ECO:0000256" key="1">
    <source>
        <dbReference type="ARBA" id="ARBA00004752"/>
    </source>
</evidence>
<comment type="similarity">
    <text evidence="2">Belongs to the YkuD family.</text>
</comment>
<dbReference type="Pfam" id="PF03734">
    <property type="entry name" value="YkuD"/>
    <property type="match status" value="1"/>
</dbReference>
<keyword evidence="10" id="KW-1185">Reference proteome</keyword>
<evidence type="ECO:0000313" key="9">
    <source>
        <dbReference type="EMBL" id="GLC24184.1"/>
    </source>
</evidence>
<dbReference type="GO" id="GO:0071972">
    <property type="term" value="F:peptidoglycan L,D-transpeptidase activity"/>
    <property type="evidence" value="ECO:0007669"/>
    <property type="project" value="TreeGrafter"/>
</dbReference>
<evidence type="ECO:0000259" key="8">
    <source>
        <dbReference type="PROSITE" id="PS52029"/>
    </source>
</evidence>
<feature type="active site" description="Nucleophile" evidence="7">
    <location>
        <position position="289"/>
    </location>
</feature>
<evidence type="ECO:0000256" key="5">
    <source>
        <dbReference type="ARBA" id="ARBA00022984"/>
    </source>
</evidence>
<keyword evidence="5 7" id="KW-0573">Peptidoglycan synthesis</keyword>